<dbReference type="RefSeq" id="WP_126405256.1">
    <property type="nucleotide sequence ID" value="NZ_RXNT01000001.1"/>
</dbReference>
<sequence>MSNPINDFNWVGSQENFVDRPHIEKLAHVFVGLYGGNSNAGQYKNEDGCLVWLNEKEDWELAIILDAHKTAESAEVVLELFKNEEPQIKQNLSLPATQRMFKRLEESILDMFQSEAFLAKCRNVTGETACLIVLRKDKYVWWFSVGDCVLYLFHKELAVLGQYQVNQRQFYEWVGQVNTFEQEVPCYSSGIKELRKGENRLFLTTDGLIECPGEPYSNPIAIYNSFLNTSDDECIREMLKRIQAHNVRDSTTIVTWKVNISKDATIPSDQ</sequence>
<dbReference type="OrthoDB" id="7944398at2"/>
<gene>
    <name evidence="1" type="ORF">EKG37_00370</name>
</gene>
<dbReference type="EMBL" id="RXNT01000001">
    <property type="protein sequence ID" value="RTR36049.1"/>
    <property type="molecule type" value="Genomic_DNA"/>
</dbReference>
<evidence type="ECO:0000313" key="2">
    <source>
        <dbReference type="Proteomes" id="UP000271374"/>
    </source>
</evidence>
<dbReference type="InterPro" id="IPR036457">
    <property type="entry name" value="PPM-type-like_dom_sf"/>
</dbReference>
<reference evidence="1 2" key="1">
    <citation type="submission" date="2018-12" db="EMBL/GenBank/DDBJ databases">
        <title>Bacillus yapensis draft genome sequence.</title>
        <authorList>
            <person name="Yu L."/>
            <person name="Xu X."/>
            <person name="Tang X."/>
        </authorList>
    </citation>
    <scope>NUCLEOTIDE SEQUENCE [LARGE SCALE GENOMIC DNA]</scope>
    <source>
        <strain evidence="1 2">XXST-01</strain>
    </source>
</reference>
<keyword evidence="2" id="KW-1185">Reference proteome</keyword>
<proteinExistence type="predicted"/>
<comment type="caution">
    <text evidence="1">The sequence shown here is derived from an EMBL/GenBank/DDBJ whole genome shotgun (WGS) entry which is preliminary data.</text>
</comment>
<protein>
    <submittedName>
        <fullName evidence="1">Protein phosphatase 2C domain-containing protein</fullName>
    </submittedName>
</protein>
<dbReference type="AlphaFoldDB" id="A0A3S0IK87"/>
<name>A0A3S0IK87_9BACI</name>
<accession>A0A3S0IK87</accession>
<dbReference type="Proteomes" id="UP000271374">
    <property type="component" value="Unassembled WGS sequence"/>
</dbReference>
<evidence type="ECO:0000313" key="1">
    <source>
        <dbReference type="EMBL" id="RTR36049.1"/>
    </source>
</evidence>
<dbReference type="Gene3D" id="3.60.40.10">
    <property type="entry name" value="PPM-type phosphatase domain"/>
    <property type="match status" value="1"/>
</dbReference>
<organism evidence="1 2">
    <name type="scientific">Bacillus yapensis</name>
    <dbReference type="NCBI Taxonomy" id="2492960"/>
    <lineage>
        <taxon>Bacteria</taxon>
        <taxon>Bacillati</taxon>
        <taxon>Bacillota</taxon>
        <taxon>Bacilli</taxon>
        <taxon>Bacillales</taxon>
        <taxon>Bacillaceae</taxon>
        <taxon>Bacillus</taxon>
    </lineage>
</organism>
<dbReference type="SUPFAM" id="SSF81606">
    <property type="entry name" value="PP2C-like"/>
    <property type="match status" value="1"/>
</dbReference>